<accession>A0A1V6NDU8</accession>
<protein>
    <submittedName>
        <fullName evidence="2">Uncharacterized protein</fullName>
    </submittedName>
</protein>
<keyword evidence="3" id="KW-1185">Reference proteome</keyword>
<proteinExistence type="predicted"/>
<dbReference type="PANTHER" id="PTHR35186">
    <property type="entry name" value="ANK_REP_REGION DOMAIN-CONTAINING PROTEIN"/>
    <property type="match status" value="1"/>
</dbReference>
<dbReference type="AlphaFoldDB" id="A0A1V6NDU8"/>
<dbReference type="EMBL" id="MDYM01000011">
    <property type="protein sequence ID" value="OQD62752.1"/>
    <property type="molecule type" value="Genomic_DNA"/>
</dbReference>
<feature type="region of interest" description="Disordered" evidence="1">
    <location>
        <begin position="85"/>
        <end position="107"/>
    </location>
</feature>
<sequence>MAWSSYNFFLNNSSPSYGLGWDTTGYTWPQVSPTDSFPVPLTAEPSSMSPNHLLYNHHLQHPSAPLDPKFFMPATSSNLDIYNPNQDAMHHSSLESNGAAKSFPTGGVNPGSGTTTCGASPYFDISMQEIPEPKGNASRCARTGMLCRRRGARKHSPSYPYVSGTIFSEIPDERGPTPNTSTLADHFSLEETRSCLFTVGVIILELVFGQNIESCTFHKDYYGADNLPIDQTEISTARRWAKTVLGECGADIDDVVRRCLDCSVGPKPSFTDVRFKEAVYEGVIKPSVDYSKVLPEVVSLS</sequence>
<evidence type="ECO:0000313" key="3">
    <source>
        <dbReference type="Proteomes" id="UP000191408"/>
    </source>
</evidence>
<organism evidence="2 3">
    <name type="scientific">Penicillium polonicum</name>
    <dbReference type="NCBI Taxonomy" id="60169"/>
    <lineage>
        <taxon>Eukaryota</taxon>
        <taxon>Fungi</taxon>
        <taxon>Dikarya</taxon>
        <taxon>Ascomycota</taxon>
        <taxon>Pezizomycotina</taxon>
        <taxon>Eurotiomycetes</taxon>
        <taxon>Eurotiomycetidae</taxon>
        <taxon>Eurotiales</taxon>
        <taxon>Aspergillaceae</taxon>
        <taxon>Penicillium</taxon>
    </lineage>
</organism>
<comment type="caution">
    <text evidence="2">The sequence shown here is derived from an EMBL/GenBank/DDBJ whole genome shotgun (WGS) entry which is preliminary data.</text>
</comment>
<gene>
    <name evidence="2" type="ORF">PENPOL_c011G09138</name>
</gene>
<dbReference type="STRING" id="60169.A0A1V6NDU8"/>
<reference evidence="3" key="1">
    <citation type="journal article" date="2017" name="Nat. Microbiol.">
        <title>Global analysis of biosynthetic gene clusters reveals vast potential of secondary metabolite production in Penicillium species.</title>
        <authorList>
            <person name="Nielsen J.C."/>
            <person name="Grijseels S."/>
            <person name="Prigent S."/>
            <person name="Ji B."/>
            <person name="Dainat J."/>
            <person name="Nielsen K.F."/>
            <person name="Frisvad J.C."/>
            <person name="Workman M."/>
            <person name="Nielsen J."/>
        </authorList>
    </citation>
    <scope>NUCLEOTIDE SEQUENCE [LARGE SCALE GENOMIC DNA]</scope>
    <source>
        <strain evidence="3">IBT 4502</strain>
    </source>
</reference>
<dbReference type="OrthoDB" id="4359352at2759"/>
<evidence type="ECO:0000313" key="2">
    <source>
        <dbReference type="EMBL" id="OQD62752.1"/>
    </source>
</evidence>
<dbReference type="Proteomes" id="UP000191408">
    <property type="component" value="Unassembled WGS sequence"/>
</dbReference>
<name>A0A1V6NDU8_PENPO</name>
<evidence type="ECO:0000256" key="1">
    <source>
        <dbReference type="SAM" id="MobiDB-lite"/>
    </source>
</evidence>
<dbReference type="PANTHER" id="PTHR35186:SF4">
    <property type="entry name" value="PRION-INHIBITION AND PROPAGATION HELO DOMAIN-CONTAINING PROTEIN"/>
    <property type="match status" value="1"/>
</dbReference>